<evidence type="ECO:0000313" key="2">
    <source>
        <dbReference type="Proteomes" id="UP000094969"/>
    </source>
</evidence>
<dbReference type="Proteomes" id="UP000094969">
    <property type="component" value="Chromosome"/>
</dbReference>
<dbReference type="SUPFAM" id="SSF140990">
    <property type="entry name" value="FtsH protease domain-like"/>
    <property type="match status" value="1"/>
</dbReference>
<reference evidence="1 2" key="1">
    <citation type="journal article" date="2015" name="Antonie Van Leeuwenhoek">
        <title>Bosea vaviloviae sp. nov., a new species of slow-growing rhizobia isolated from nodules of the relict species Vavilovia formosa (Stev.) Fed.</title>
        <authorList>
            <person name="Safronova V.I."/>
            <person name="Kuznetsova I.G."/>
            <person name="Sazanova A.L."/>
            <person name="Kimeklis A.K."/>
            <person name="Belimov A.A."/>
            <person name="Andronov E.E."/>
            <person name="Pinaev A.G."/>
            <person name="Chizhevskaya E.P."/>
            <person name="Pukhaev A.R."/>
            <person name="Popov K.P."/>
            <person name="Willems A."/>
            <person name="Tikhonovich I.A."/>
        </authorList>
    </citation>
    <scope>NUCLEOTIDE SEQUENCE [LARGE SCALE GENOMIC DNA]</scope>
    <source>
        <strain evidence="1 2">Vaf18</strain>
    </source>
</reference>
<organism evidence="1 2">
    <name type="scientific">Bosea vaviloviae</name>
    <dbReference type="NCBI Taxonomy" id="1526658"/>
    <lineage>
        <taxon>Bacteria</taxon>
        <taxon>Pseudomonadati</taxon>
        <taxon>Pseudomonadota</taxon>
        <taxon>Alphaproteobacteria</taxon>
        <taxon>Hyphomicrobiales</taxon>
        <taxon>Boseaceae</taxon>
        <taxon>Bosea</taxon>
    </lineage>
</organism>
<dbReference type="InterPro" id="IPR037219">
    <property type="entry name" value="Peptidase_M41-like"/>
</dbReference>
<proteinExistence type="predicted"/>
<dbReference type="GO" id="GO:0006508">
    <property type="term" value="P:proteolysis"/>
    <property type="evidence" value="ECO:0007669"/>
    <property type="project" value="InterPro"/>
</dbReference>
<dbReference type="GO" id="GO:0004176">
    <property type="term" value="F:ATP-dependent peptidase activity"/>
    <property type="evidence" value="ECO:0007669"/>
    <property type="project" value="InterPro"/>
</dbReference>
<dbReference type="KEGG" id="bvv:BHK69_06295"/>
<dbReference type="GO" id="GO:0005524">
    <property type="term" value="F:ATP binding"/>
    <property type="evidence" value="ECO:0007669"/>
    <property type="project" value="InterPro"/>
</dbReference>
<sequence length="179" mass="20289">MRVGRDHALSAIPAEVRRAACAFHEAGHIIVGWHHERYVTHAWLRPPYGFTGETCFEPYRKGFQIERLADIRRAEVEITILSAGHCGEMIYWNEGDGLKWYPGAIQSHEDDLEQMRPYIAFLRPADELALRARCARAAAAILYQPAMLAAQKAIAERLVERRRIDADEIDDIIRPAVGG</sequence>
<dbReference type="GO" id="GO:0004222">
    <property type="term" value="F:metalloendopeptidase activity"/>
    <property type="evidence" value="ECO:0007669"/>
    <property type="project" value="InterPro"/>
</dbReference>
<dbReference type="AlphaFoldDB" id="A0A1D7TYD1"/>
<evidence type="ECO:0008006" key="3">
    <source>
        <dbReference type="Google" id="ProtNLM"/>
    </source>
</evidence>
<evidence type="ECO:0000313" key="1">
    <source>
        <dbReference type="EMBL" id="AOO80134.1"/>
    </source>
</evidence>
<name>A0A1D7TYD1_9HYPH</name>
<gene>
    <name evidence="1" type="ORF">BHK69_06295</name>
</gene>
<dbReference type="EMBL" id="CP017147">
    <property type="protein sequence ID" value="AOO80134.1"/>
    <property type="molecule type" value="Genomic_DNA"/>
</dbReference>
<dbReference type="Gene3D" id="1.20.58.760">
    <property type="entry name" value="Peptidase M41"/>
    <property type="match status" value="1"/>
</dbReference>
<accession>A0A1D7TYD1</accession>
<protein>
    <recommendedName>
        <fullName evidence="3">Peptidase M41 domain-containing protein</fullName>
    </recommendedName>
</protein>
<keyword evidence="2" id="KW-1185">Reference proteome</keyword>